<reference evidence="2" key="4">
    <citation type="submission" date="2019-03" db="UniProtKB">
        <authorList>
            <consortium name="EnsemblPlants"/>
        </authorList>
    </citation>
    <scope>IDENTIFICATION</scope>
</reference>
<sequence>MPAQKAPSPDGFTAEFIKACWPTVRQDFTDVFQQLYHMRGRASPASTRHCLPCSPSAPTPPASGTTGP</sequence>
<protein>
    <submittedName>
        <fullName evidence="2">Uncharacterized protein</fullName>
    </submittedName>
</protein>
<proteinExistence type="predicted"/>
<reference evidence="2" key="3">
    <citation type="journal article" date="2017" name="Nature">
        <title>Genome sequence of the progenitor of the wheat D genome Aegilops tauschii.</title>
        <authorList>
            <person name="Luo M.C."/>
            <person name="Gu Y.Q."/>
            <person name="Puiu D."/>
            <person name="Wang H."/>
            <person name="Twardziok S.O."/>
            <person name="Deal K.R."/>
            <person name="Huo N."/>
            <person name="Zhu T."/>
            <person name="Wang L."/>
            <person name="Wang Y."/>
            <person name="McGuire P.E."/>
            <person name="Liu S."/>
            <person name="Long H."/>
            <person name="Ramasamy R.K."/>
            <person name="Rodriguez J.C."/>
            <person name="Van S.L."/>
            <person name="Yuan L."/>
            <person name="Wang Z."/>
            <person name="Xia Z."/>
            <person name="Xiao L."/>
            <person name="Anderson O.D."/>
            <person name="Ouyang S."/>
            <person name="Liang Y."/>
            <person name="Zimin A.V."/>
            <person name="Pertea G."/>
            <person name="Qi P."/>
            <person name="Bennetzen J.L."/>
            <person name="Dai X."/>
            <person name="Dawson M.W."/>
            <person name="Muller H.G."/>
            <person name="Kugler K."/>
            <person name="Rivarola-Duarte L."/>
            <person name="Spannagl M."/>
            <person name="Mayer K.F.X."/>
            <person name="Lu F.H."/>
            <person name="Bevan M.W."/>
            <person name="Leroy P."/>
            <person name="Li P."/>
            <person name="You F.M."/>
            <person name="Sun Q."/>
            <person name="Liu Z."/>
            <person name="Lyons E."/>
            <person name="Wicker T."/>
            <person name="Salzberg S.L."/>
            <person name="Devos K.M."/>
            <person name="Dvorak J."/>
        </authorList>
    </citation>
    <scope>NUCLEOTIDE SEQUENCE [LARGE SCALE GENOMIC DNA]</scope>
    <source>
        <strain evidence="2">cv. AL8/78</strain>
    </source>
</reference>
<reference evidence="3" key="1">
    <citation type="journal article" date="2014" name="Science">
        <title>Ancient hybridizations among the ancestral genomes of bread wheat.</title>
        <authorList>
            <consortium name="International Wheat Genome Sequencing Consortium,"/>
            <person name="Marcussen T."/>
            <person name="Sandve S.R."/>
            <person name="Heier L."/>
            <person name="Spannagl M."/>
            <person name="Pfeifer M."/>
            <person name="Jakobsen K.S."/>
            <person name="Wulff B.B."/>
            <person name="Steuernagel B."/>
            <person name="Mayer K.F."/>
            <person name="Olsen O.A."/>
        </authorList>
    </citation>
    <scope>NUCLEOTIDE SEQUENCE [LARGE SCALE GENOMIC DNA]</scope>
    <source>
        <strain evidence="3">cv. AL8/78</strain>
    </source>
</reference>
<accession>A0A453MY33</accession>
<name>A0A453MY33_AEGTS</name>
<reference evidence="3" key="2">
    <citation type="journal article" date="2017" name="Nat. Plants">
        <title>The Aegilops tauschii genome reveals multiple impacts of transposons.</title>
        <authorList>
            <person name="Zhao G."/>
            <person name="Zou C."/>
            <person name="Li K."/>
            <person name="Wang K."/>
            <person name="Li T."/>
            <person name="Gao L."/>
            <person name="Zhang X."/>
            <person name="Wang H."/>
            <person name="Yang Z."/>
            <person name="Liu X."/>
            <person name="Jiang W."/>
            <person name="Mao L."/>
            <person name="Kong X."/>
            <person name="Jiao Y."/>
            <person name="Jia J."/>
        </authorList>
    </citation>
    <scope>NUCLEOTIDE SEQUENCE [LARGE SCALE GENOMIC DNA]</scope>
    <source>
        <strain evidence="3">cv. AL8/78</strain>
    </source>
</reference>
<keyword evidence="3" id="KW-1185">Reference proteome</keyword>
<dbReference type="AlphaFoldDB" id="A0A453MY33"/>
<evidence type="ECO:0000313" key="3">
    <source>
        <dbReference type="Proteomes" id="UP000015105"/>
    </source>
</evidence>
<evidence type="ECO:0000256" key="1">
    <source>
        <dbReference type="SAM" id="MobiDB-lite"/>
    </source>
</evidence>
<dbReference type="EnsemblPlants" id="AET6Gv20141900.5">
    <property type="protein sequence ID" value="AET6Gv20141900.5"/>
    <property type="gene ID" value="AET6Gv20141900"/>
</dbReference>
<dbReference type="Gramene" id="AET6Gv20141900.5">
    <property type="protein sequence ID" value="AET6Gv20141900.5"/>
    <property type="gene ID" value="AET6Gv20141900"/>
</dbReference>
<evidence type="ECO:0000313" key="2">
    <source>
        <dbReference type="EnsemblPlants" id="AET6Gv20141900.5"/>
    </source>
</evidence>
<dbReference type="Proteomes" id="UP000015105">
    <property type="component" value="Chromosome 6D"/>
</dbReference>
<reference evidence="2" key="5">
    <citation type="journal article" date="2021" name="G3 (Bethesda)">
        <title>Aegilops tauschii genome assembly Aet v5.0 features greater sequence contiguity and improved annotation.</title>
        <authorList>
            <person name="Wang L."/>
            <person name="Zhu T."/>
            <person name="Rodriguez J.C."/>
            <person name="Deal K.R."/>
            <person name="Dubcovsky J."/>
            <person name="McGuire P.E."/>
            <person name="Lux T."/>
            <person name="Spannagl M."/>
            <person name="Mayer K.F.X."/>
            <person name="Baldrich P."/>
            <person name="Meyers B.C."/>
            <person name="Huo N."/>
            <person name="Gu Y.Q."/>
            <person name="Zhou H."/>
            <person name="Devos K.M."/>
            <person name="Bennetzen J.L."/>
            <person name="Unver T."/>
            <person name="Budak H."/>
            <person name="Gulick P.J."/>
            <person name="Galiba G."/>
            <person name="Kalapos B."/>
            <person name="Nelson D.R."/>
            <person name="Li P."/>
            <person name="You F.M."/>
            <person name="Luo M.C."/>
            <person name="Dvorak J."/>
        </authorList>
    </citation>
    <scope>NUCLEOTIDE SEQUENCE [LARGE SCALE GENOMIC DNA]</scope>
    <source>
        <strain evidence="2">cv. AL8/78</strain>
    </source>
</reference>
<organism evidence="2 3">
    <name type="scientific">Aegilops tauschii subsp. strangulata</name>
    <name type="common">Goatgrass</name>
    <dbReference type="NCBI Taxonomy" id="200361"/>
    <lineage>
        <taxon>Eukaryota</taxon>
        <taxon>Viridiplantae</taxon>
        <taxon>Streptophyta</taxon>
        <taxon>Embryophyta</taxon>
        <taxon>Tracheophyta</taxon>
        <taxon>Spermatophyta</taxon>
        <taxon>Magnoliopsida</taxon>
        <taxon>Liliopsida</taxon>
        <taxon>Poales</taxon>
        <taxon>Poaceae</taxon>
        <taxon>BOP clade</taxon>
        <taxon>Pooideae</taxon>
        <taxon>Triticodae</taxon>
        <taxon>Triticeae</taxon>
        <taxon>Triticinae</taxon>
        <taxon>Aegilops</taxon>
    </lineage>
</organism>
<feature type="region of interest" description="Disordered" evidence="1">
    <location>
        <begin position="44"/>
        <end position="68"/>
    </location>
</feature>